<dbReference type="EMBL" id="JAYWIO010000003">
    <property type="protein sequence ID" value="KAK7275534.1"/>
    <property type="molecule type" value="Genomic_DNA"/>
</dbReference>
<gene>
    <name evidence="2" type="ORF">RIF29_16653</name>
</gene>
<evidence type="ECO:0000256" key="1">
    <source>
        <dbReference type="SAM" id="MobiDB-lite"/>
    </source>
</evidence>
<feature type="compositionally biased region" description="Low complexity" evidence="1">
    <location>
        <begin position="28"/>
        <end position="41"/>
    </location>
</feature>
<keyword evidence="3" id="KW-1185">Reference proteome</keyword>
<sequence length="99" mass="10775">MVAWMDPKSLQSLEAVGAADRPHHQTSEDSSSSSPSSSYTSGGVIVRGEVVGKWYGDGETVGECAGAEKVEMRGDGTRGLRDFKMRVCKIEKERRKLNL</sequence>
<name>A0AAN9FFT3_CROPI</name>
<protein>
    <submittedName>
        <fullName evidence="2">Uncharacterized protein</fullName>
    </submittedName>
</protein>
<reference evidence="2 3" key="1">
    <citation type="submission" date="2024-01" db="EMBL/GenBank/DDBJ databases">
        <title>The genomes of 5 underutilized Papilionoideae crops provide insights into root nodulation and disease resistanc.</title>
        <authorList>
            <person name="Yuan L."/>
        </authorList>
    </citation>
    <scope>NUCLEOTIDE SEQUENCE [LARGE SCALE GENOMIC DNA]</scope>
    <source>
        <strain evidence="2">ZHUSHIDOU_FW_LH</strain>
        <tissue evidence="2">Leaf</tissue>
    </source>
</reference>
<evidence type="ECO:0000313" key="2">
    <source>
        <dbReference type="EMBL" id="KAK7275534.1"/>
    </source>
</evidence>
<evidence type="ECO:0000313" key="3">
    <source>
        <dbReference type="Proteomes" id="UP001372338"/>
    </source>
</evidence>
<feature type="region of interest" description="Disordered" evidence="1">
    <location>
        <begin position="13"/>
        <end position="43"/>
    </location>
</feature>
<accession>A0AAN9FFT3</accession>
<comment type="caution">
    <text evidence="2">The sequence shown here is derived from an EMBL/GenBank/DDBJ whole genome shotgun (WGS) entry which is preliminary data.</text>
</comment>
<dbReference type="Proteomes" id="UP001372338">
    <property type="component" value="Unassembled WGS sequence"/>
</dbReference>
<dbReference type="AlphaFoldDB" id="A0AAN9FFT3"/>
<organism evidence="2 3">
    <name type="scientific">Crotalaria pallida</name>
    <name type="common">Smooth rattlebox</name>
    <name type="synonym">Crotalaria striata</name>
    <dbReference type="NCBI Taxonomy" id="3830"/>
    <lineage>
        <taxon>Eukaryota</taxon>
        <taxon>Viridiplantae</taxon>
        <taxon>Streptophyta</taxon>
        <taxon>Embryophyta</taxon>
        <taxon>Tracheophyta</taxon>
        <taxon>Spermatophyta</taxon>
        <taxon>Magnoliopsida</taxon>
        <taxon>eudicotyledons</taxon>
        <taxon>Gunneridae</taxon>
        <taxon>Pentapetalae</taxon>
        <taxon>rosids</taxon>
        <taxon>fabids</taxon>
        <taxon>Fabales</taxon>
        <taxon>Fabaceae</taxon>
        <taxon>Papilionoideae</taxon>
        <taxon>50 kb inversion clade</taxon>
        <taxon>genistoids sensu lato</taxon>
        <taxon>core genistoids</taxon>
        <taxon>Crotalarieae</taxon>
        <taxon>Crotalaria</taxon>
    </lineage>
</organism>
<proteinExistence type="predicted"/>